<dbReference type="Pfam" id="PF01546">
    <property type="entry name" value="Peptidase_M20"/>
    <property type="match status" value="1"/>
</dbReference>
<gene>
    <name evidence="7" type="ORF">D8M04_00325</name>
</gene>
<dbReference type="InterPro" id="IPR050072">
    <property type="entry name" value="Peptidase_M20A"/>
</dbReference>
<evidence type="ECO:0000313" key="7">
    <source>
        <dbReference type="EMBL" id="RLL47764.1"/>
    </source>
</evidence>
<sequence>MDQIKEYLVRHQEQIKKDIQYLVEAESPSNEKRLTDACGRRIQQLLDRYFGYKAKEIKEEKYGNHLRFEYGKGKETILLLSHFDTVWNKGSLSYRVDGNKIYGPGILDMKAGLIQAIWALKVCEDLRIPLNKKIVFLCTSDEEVGSPSSKHLIEKEAKGSEYALVLEPPVVGTGALKTGRKGSSRYFIDIKGKASHAGNNHKEGISAIKEAAEQIVFLESLTDYKKGTTINVGSVKGGGKLNVVPDSATIGVNVRVRTIDEQKRLDNIIKSLAPHQEGITIKVRGGMNRPPMNRNKESIKLFRLAKRLAKDLGMDLEEAYVGGGSDGNLTANMGVPTLDGLGAVGRGIHAKNEHILASEIPNRTALLCTLILNL</sequence>
<organism evidence="7 8">
    <name type="scientific">Oceanobacillus piezotolerans</name>
    <dbReference type="NCBI Taxonomy" id="2448030"/>
    <lineage>
        <taxon>Bacteria</taxon>
        <taxon>Bacillati</taxon>
        <taxon>Bacillota</taxon>
        <taxon>Bacilli</taxon>
        <taxon>Bacillales</taxon>
        <taxon>Bacillaceae</taxon>
        <taxon>Oceanobacillus</taxon>
    </lineage>
</organism>
<accession>A0A498D9I3</accession>
<dbReference type="AlphaFoldDB" id="A0A498D9I3"/>
<dbReference type="EMBL" id="RCHR01000001">
    <property type="protein sequence ID" value="RLL47764.1"/>
    <property type="molecule type" value="Genomic_DNA"/>
</dbReference>
<dbReference type="GO" id="GO:0016787">
    <property type="term" value="F:hydrolase activity"/>
    <property type="evidence" value="ECO:0007669"/>
    <property type="project" value="UniProtKB-KW"/>
</dbReference>
<name>A0A498D9I3_9BACI</name>
<comment type="cofactor">
    <cofactor evidence="1">
        <name>Zn(2+)</name>
        <dbReference type="ChEBI" id="CHEBI:29105"/>
    </cofactor>
</comment>
<keyword evidence="2" id="KW-0479">Metal-binding</keyword>
<dbReference type="InterPro" id="IPR011650">
    <property type="entry name" value="Peptidase_M20_dimer"/>
</dbReference>
<keyword evidence="4" id="KW-0862">Zinc</keyword>
<keyword evidence="3" id="KW-0378">Hydrolase</keyword>
<dbReference type="SUPFAM" id="SSF53187">
    <property type="entry name" value="Zn-dependent exopeptidases"/>
    <property type="match status" value="1"/>
</dbReference>
<dbReference type="PANTHER" id="PTHR43808:SF9">
    <property type="entry name" value="BLL0789 PROTEIN"/>
    <property type="match status" value="1"/>
</dbReference>
<dbReference type="Proteomes" id="UP000270219">
    <property type="component" value="Unassembled WGS sequence"/>
</dbReference>
<protein>
    <submittedName>
        <fullName evidence="7">M20 family peptidase</fullName>
    </submittedName>
</protein>
<evidence type="ECO:0000256" key="4">
    <source>
        <dbReference type="ARBA" id="ARBA00022833"/>
    </source>
</evidence>
<feature type="active site" evidence="5">
    <location>
        <position position="84"/>
    </location>
</feature>
<dbReference type="Pfam" id="PF07687">
    <property type="entry name" value="M20_dimer"/>
    <property type="match status" value="1"/>
</dbReference>
<dbReference type="OrthoDB" id="9783294at2"/>
<dbReference type="RefSeq" id="WP_121520272.1">
    <property type="nucleotide sequence ID" value="NZ_RCHR01000001.1"/>
</dbReference>
<feature type="active site" description="Proton acceptor" evidence="5">
    <location>
        <position position="142"/>
    </location>
</feature>
<evidence type="ECO:0000256" key="5">
    <source>
        <dbReference type="PIRSR" id="PIRSR037238-1"/>
    </source>
</evidence>
<evidence type="ECO:0000256" key="3">
    <source>
        <dbReference type="ARBA" id="ARBA00022801"/>
    </source>
</evidence>
<dbReference type="Gene3D" id="3.30.70.360">
    <property type="match status" value="1"/>
</dbReference>
<dbReference type="CDD" id="cd03885">
    <property type="entry name" value="M20_CPDG2"/>
    <property type="match status" value="1"/>
</dbReference>
<reference evidence="7 8" key="1">
    <citation type="submission" date="2018-10" db="EMBL/GenBank/DDBJ databases">
        <title>Oceanobacillus sp. YLB-02 draft genome.</title>
        <authorList>
            <person name="Yu L."/>
        </authorList>
    </citation>
    <scope>NUCLEOTIDE SEQUENCE [LARGE SCALE GENOMIC DNA]</scope>
    <source>
        <strain evidence="7 8">YLB-02</strain>
    </source>
</reference>
<dbReference type="InterPro" id="IPR036264">
    <property type="entry name" value="Bact_exopeptidase_dim_dom"/>
</dbReference>
<dbReference type="GO" id="GO:0046872">
    <property type="term" value="F:metal ion binding"/>
    <property type="evidence" value="ECO:0007669"/>
    <property type="project" value="UniProtKB-KW"/>
</dbReference>
<keyword evidence="8" id="KW-1185">Reference proteome</keyword>
<dbReference type="InterPro" id="IPR002933">
    <property type="entry name" value="Peptidase_M20"/>
</dbReference>
<evidence type="ECO:0000259" key="6">
    <source>
        <dbReference type="Pfam" id="PF07687"/>
    </source>
</evidence>
<dbReference type="SUPFAM" id="SSF55031">
    <property type="entry name" value="Bacterial exopeptidase dimerisation domain"/>
    <property type="match status" value="1"/>
</dbReference>
<dbReference type="PIRSF" id="PIRSF037238">
    <property type="entry name" value="Carboxypeptidase_G2"/>
    <property type="match status" value="1"/>
</dbReference>
<evidence type="ECO:0000256" key="1">
    <source>
        <dbReference type="ARBA" id="ARBA00001947"/>
    </source>
</evidence>
<comment type="caution">
    <text evidence="7">The sequence shown here is derived from an EMBL/GenBank/DDBJ whole genome shotgun (WGS) entry which is preliminary data.</text>
</comment>
<dbReference type="PROSITE" id="PS00758">
    <property type="entry name" value="ARGE_DAPE_CPG2_1"/>
    <property type="match status" value="1"/>
</dbReference>
<dbReference type="InterPro" id="IPR017150">
    <property type="entry name" value="Pept_M20_glutamate_carboxypep"/>
</dbReference>
<dbReference type="Gene3D" id="3.40.630.10">
    <property type="entry name" value="Zn peptidases"/>
    <property type="match status" value="1"/>
</dbReference>
<dbReference type="PANTHER" id="PTHR43808">
    <property type="entry name" value="ACETYLORNITHINE DEACETYLASE"/>
    <property type="match status" value="1"/>
</dbReference>
<evidence type="ECO:0000313" key="8">
    <source>
        <dbReference type="Proteomes" id="UP000270219"/>
    </source>
</evidence>
<feature type="domain" description="Peptidase M20 dimerisation" evidence="6">
    <location>
        <begin position="178"/>
        <end position="272"/>
    </location>
</feature>
<proteinExistence type="predicted"/>
<evidence type="ECO:0000256" key="2">
    <source>
        <dbReference type="ARBA" id="ARBA00022723"/>
    </source>
</evidence>
<dbReference type="InterPro" id="IPR001261">
    <property type="entry name" value="ArgE/DapE_CS"/>
</dbReference>